<dbReference type="SUPFAM" id="SSF69318">
    <property type="entry name" value="Integrin alpha N-terminal domain"/>
    <property type="match status" value="1"/>
</dbReference>
<evidence type="ECO:0000313" key="5">
    <source>
        <dbReference type="Proteomes" id="UP000538666"/>
    </source>
</evidence>
<keyword evidence="2" id="KW-0802">TPR repeat</keyword>
<dbReference type="InterPro" id="IPR013517">
    <property type="entry name" value="FG-GAP"/>
</dbReference>
<dbReference type="InterPro" id="IPR011990">
    <property type="entry name" value="TPR-like_helical_dom_sf"/>
</dbReference>
<name>A0A841K6Z4_9BACT</name>
<proteinExistence type="predicted"/>
<keyword evidence="5" id="KW-1185">Reference proteome</keyword>
<feature type="domain" description="ASPIC/UnbV" evidence="3">
    <location>
        <begin position="698"/>
        <end position="734"/>
    </location>
</feature>
<dbReference type="InterPro" id="IPR019734">
    <property type="entry name" value="TPR_rpt"/>
</dbReference>
<dbReference type="InterPro" id="IPR028994">
    <property type="entry name" value="Integrin_alpha_N"/>
</dbReference>
<accession>A0A841K6Z4</accession>
<keyword evidence="1" id="KW-0732">Signal</keyword>
<dbReference type="Pfam" id="PF07593">
    <property type="entry name" value="UnbV_ASPIC"/>
    <property type="match status" value="1"/>
</dbReference>
<evidence type="ECO:0000256" key="2">
    <source>
        <dbReference type="PROSITE-ProRule" id="PRU00339"/>
    </source>
</evidence>
<dbReference type="Proteomes" id="UP000538666">
    <property type="component" value="Unassembled WGS sequence"/>
</dbReference>
<dbReference type="Pfam" id="PF13517">
    <property type="entry name" value="FG-GAP_3"/>
    <property type="match status" value="2"/>
</dbReference>
<comment type="caution">
    <text evidence="4">The sequence shown here is derived from an EMBL/GenBank/DDBJ whole genome shotgun (WGS) entry which is preliminary data.</text>
</comment>
<dbReference type="SMART" id="SM00028">
    <property type="entry name" value="TPR"/>
    <property type="match status" value="2"/>
</dbReference>
<reference evidence="4 5" key="1">
    <citation type="submission" date="2020-08" db="EMBL/GenBank/DDBJ databases">
        <title>Genomic Encyclopedia of Type Strains, Phase IV (KMG-IV): sequencing the most valuable type-strain genomes for metagenomic binning, comparative biology and taxonomic classification.</title>
        <authorList>
            <person name="Goeker M."/>
        </authorList>
    </citation>
    <scope>NUCLEOTIDE SEQUENCE [LARGE SCALE GENOMIC DNA]</scope>
    <source>
        <strain evidence="4 5">DSM 103733</strain>
    </source>
</reference>
<dbReference type="PANTHER" id="PTHR45460:SF2">
    <property type="entry name" value="ALPHA 1,3 GLUCANASE, GH71 FAMILY (EUROFUNG)"/>
    <property type="match status" value="1"/>
</dbReference>
<dbReference type="InterPro" id="IPR011519">
    <property type="entry name" value="UnbV_ASPIC"/>
</dbReference>
<evidence type="ECO:0000256" key="1">
    <source>
        <dbReference type="ARBA" id="ARBA00022729"/>
    </source>
</evidence>
<evidence type="ECO:0000259" key="3">
    <source>
        <dbReference type="Pfam" id="PF07593"/>
    </source>
</evidence>
<feature type="repeat" description="TPR" evidence="2">
    <location>
        <begin position="86"/>
        <end position="119"/>
    </location>
</feature>
<dbReference type="SUPFAM" id="SSF48452">
    <property type="entry name" value="TPR-like"/>
    <property type="match status" value="1"/>
</dbReference>
<dbReference type="Gene3D" id="2.130.10.130">
    <property type="entry name" value="Integrin alpha, N-terminal"/>
    <property type="match status" value="1"/>
</dbReference>
<evidence type="ECO:0000313" key="4">
    <source>
        <dbReference type="EMBL" id="MBB6146358.1"/>
    </source>
</evidence>
<dbReference type="AlphaFoldDB" id="A0A841K6Z4"/>
<dbReference type="PROSITE" id="PS50005">
    <property type="entry name" value="TPR"/>
    <property type="match status" value="1"/>
</dbReference>
<organism evidence="4 5">
    <name type="scientific">Silvibacterium bohemicum</name>
    <dbReference type="NCBI Taxonomy" id="1577686"/>
    <lineage>
        <taxon>Bacteria</taxon>
        <taxon>Pseudomonadati</taxon>
        <taxon>Acidobacteriota</taxon>
        <taxon>Terriglobia</taxon>
        <taxon>Terriglobales</taxon>
        <taxon>Acidobacteriaceae</taxon>
        <taxon>Silvibacterium</taxon>
    </lineage>
</organism>
<dbReference type="EMBL" id="JACHEK010000009">
    <property type="protein sequence ID" value="MBB6146358.1"/>
    <property type="molecule type" value="Genomic_DNA"/>
</dbReference>
<dbReference type="Gene3D" id="1.25.40.10">
    <property type="entry name" value="Tetratricopeptide repeat domain"/>
    <property type="match status" value="1"/>
</dbReference>
<dbReference type="PANTHER" id="PTHR45460">
    <property type="entry name" value="SIMILAR TO CYSTEINE PROTEINASE"/>
    <property type="match status" value="1"/>
</dbReference>
<dbReference type="PROSITE" id="PS51257">
    <property type="entry name" value="PROKAR_LIPOPROTEIN"/>
    <property type="match status" value="1"/>
</dbReference>
<sequence>MKTQGLLPRHVVRIPRSLRYLIALVSCAVVTIAGCHRGGKLPDQNSEAYRDVVSDFYVGLAALQVGDDVRAESTLSNAAKNVPEEPAIWVNWGILALRQRNFDAAAERLNRALQLASRNDQIYYLLGVLESDRGNSQAAITNLGLAAGLNPKNVWATYALASEIERQGAPDSDLQYQHVLQHILVIYPKNLAATLDLARISAKMGNDPLLHAMVKDIEAQSTGWPPAIQQQLTALQAASTAPDTHPAATRTIFLRNVLMQLPQFRASLALLKPAPGEEAQPLTHFLKLPSPASTPAPADRSMTFAAQPIANSGNNRWDWIGAISLTGEGAPVVATANSQKVQLSSGAEFPFPGGSKPAPLSPESILSIDFNYDFKMDLVLAGSDGLRFMRQDSPTAFTDVTAATKLPKSILDASYTGAWAVDIEADGDLDIVLGTASGLPTVLRNNGDGTFQPIHPFAGISGIRQFVWADLNGDGNPDASLIDGEGRLHVFLNQRSGNFAAQAVPDSVSEARAITAADIDRDGVLDLVVVQPSGTITRLSATEAAPGWSTSNIAQIPDPTASLSGAVRLRAADIDNNGAIDLILMQVTSSPLSTSAGALVWLADESGSFSLMKAPVGPARVFDISDISADGHMVLLGLTADGQPQKAVAQGTKNYHWQIIRPRARQSTGDQRINSFGIGGEIEIRSALLTQKQPIDGPQLHFGLGEHSSSDVARIVWPNGSVRAEFALKADQQVLTEQRLKGSCPFLFAWNGTRMDFVKDAVPWGSALGLRINALGTASIAATEEWYKIRGDQLVPHDGYYDLRITGELWETYYYDHLALMAIDHPAGTDIFTDERFVVPAVKPAITTVSTPQPIAHAVDDKGNDATATLRDLDGKYLDNFGRGQYQGVTRDHYVEIDLGNNIPTEGPLYLIAKGWLHPSDSSINVAISQGSHEMPRPLSLETMDSQGHWHVARANLGFPAGRKKICLIDLTGLFPKDAPHKLRLRTNLEVYWDQIQWARGLPDTAIKVTRIDPSSADLHYRGYSVIHQANPSSPEVPDYNHLAATTQIWRDLPGYYTRYGDVRALLAQTDDRYVIMNAGDEMSLRFPALAPPHAGWVRDYVIAGDGWIKDGDYNSTYSATIQPLPYHARKLYDTPPGRLETEWVYRHHPEDWQNYQTRYVTSDSFEKALRSSAVQ</sequence>
<gene>
    <name evidence="4" type="ORF">HNQ77_004330</name>
</gene>
<dbReference type="RefSeq" id="WP_184085144.1">
    <property type="nucleotide sequence ID" value="NZ_JACHEK010000009.1"/>
</dbReference>
<protein>
    <submittedName>
        <fullName evidence="4">Tetratricopeptide (TPR) repeat protein</fullName>
    </submittedName>
</protein>